<keyword evidence="2" id="KW-0812">Transmembrane</keyword>
<name>A0AAE8FWU6_STRSA</name>
<dbReference type="InterPro" id="IPR042150">
    <property type="entry name" value="MmRce1-like"/>
</dbReference>
<dbReference type="GO" id="GO:0004175">
    <property type="term" value="F:endopeptidase activity"/>
    <property type="evidence" value="ECO:0007669"/>
    <property type="project" value="UniProtKB-ARBA"/>
</dbReference>
<feature type="transmembrane region" description="Helical" evidence="2">
    <location>
        <begin position="12"/>
        <end position="29"/>
    </location>
</feature>
<evidence type="ECO:0000259" key="3">
    <source>
        <dbReference type="Pfam" id="PF02517"/>
    </source>
</evidence>
<feature type="domain" description="CAAX prenyl protease 2/Lysostaphin resistance protein A-like" evidence="3">
    <location>
        <begin position="131"/>
        <end position="239"/>
    </location>
</feature>
<organism evidence="4 5">
    <name type="scientific">Streptococcus sanguinis</name>
    <dbReference type="NCBI Taxonomy" id="1305"/>
    <lineage>
        <taxon>Bacteria</taxon>
        <taxon>Bacillati</taxon>
        <taxon>Bacillota</taxon>
        <taxon>Bacilli</taxon>
        <taxon>Lactobacillales</taxon>
        <taxon>Streptococcaceae</taxon>
        <taxon>Streptococcus</taxon>
    </lineage>
</organism>
<dbReference type="Pfam" id="PF02517">
    <property type="entry name" value="Rce1-like"/>
    <property type="match status" value="1"/>
</dbReference>
<dbReference type="GO" id="GO:0080120">
    <property type="term" value="P:CAAX-box protein maturation"/>
    <property type="evidence" value="ECO:0007669"/>
    <property type="project" value="UniProtKB-ARBA"/>
</dbReference>
<evidence type="ECO:0000256" key="1">
    <source>
        <dbReference type="ARBA" id="ARBA00009067"/>
    </source>
</evidence>
<dbReference type="EMBL" id="RJMK01000008">
    <property type="protein sequence ID" value="RSI06901.1"/>
    <property type="molecule type" value="Genomic_DNA"/>
</dbReference>
<evidence type="ECO:0000313" key="4">
    <source>
        <dbReference type="EMBL" id="RSI06901.1"/>
    </source>
</evidence>
<feature type="transmembrane region" description="Helical" evidence="2">
    <location>
        <begin position="123"/>
        <end position="143"/>
    </location>
</feature>
<dbReference type="Proteomes" id="UP000272846">
    <property type="component" value="Unassembled WGS sequence"/>
</dbReference>
<accession>A0AAE8FWU6</accession>
<evidence type="ECO:0000313" key="5">
    <source>
        <dbReference type="Proteomes" id="UP000272846"/>
    </source>
</evidence>
<dbReference type="PANTHER" id="PTHR35797">
    <property type="entry name" value="PROTEASE-RELATED"/>
    <property type="match status" value="1"/>
</dbReference>
<proteinExistence type="inferred from homology"/>
<dbReference type="RefSeq" id="WP_125435321.1">
    <property type="nucleotide sequence ID" value="NZ_CAXTGR010000012.1"/>
</dbReference>
<keyword evidence="2" id="KW-0472">Membrane</keyword>
<keyword evidence="2" id="KW-1133">Transmembrane helix</keyword>
<feature type="transmembrane region" description="Helical" evidence="2">
    <location>
        <begin position="164"/>
        <end position="183"/>
    </location>
</feature>
<feature type="transmembrane region" description="Helical" evidence="2">
    <location>
        <begin position="89"/>
        <end position="111"/>
    </location>
</feature>
<sequence length="307" mass="35398">MKQSITTIKRNVIIFAFFSTLCGWIGYVVDKVTGQAHYENIGTEIGSGSLGMLIWLVTPLICTIFLRSFSGDGWKEAGFSINFKSNKKLYLISFLVYPLVTMIVIFLGLMTQGIRVIDAKVEFTAYLGILLTQIGTQFIKNIFEESVWRAYLTNQLIKLKLCDLKLYLLVGFIWWIWHLPYIMKFLSEREIHNTLPVGRFTFFLIGMITVACWTVMYTEIFRITKSVWPLVIMHTMEDAVINPLLLLGFVSVEKNQAFLFSLSVGMIPTILYLTVGLAIRKWRKNSSMERRSNKVRKEDNINSFFLS</sequence>
<protein>
    <recommendedName>
        <fullName evidence="3">CAAX prenyl protease 2/Lysostaphin resistance protein A-like domain-containing protein</fullName>
    </recommendedName>
</protein>
<gene>
    <name evidence="4" type="ORF">D8888_10530</name>
</gene>
<feature type="transmembrane region" description="Helical" evidence="2">
    <location>
        <begin position="258"/>
        <end position="279"/>
    </location>
</feature>
<reference evidence="4 5" key="1">
    <citation type="submission" date="2018-11" db="EMBL/GenBank/DDBJ databases">
        <title>Species Designations Belie Phenotypic and Genotypic Heterogeneity in Oral Streptococci.</title>
        <authorList>
            <person name="Velsko I."/>
        </authorList>
    </citation>
    <scope>NUCLEOTIDE SEQUENCE [LARGE SCALE GENOMIC DNA]</scope>
    <source>
        <strain evidence="4 5">KLC04</strain>
    </source>
</reference>
<evidence type="ECO:0000256" key="2">
    <source>
        <dbReference type="SAM" id="Phobius"/>
    </source>
</evidence>
<feature type="transmembrane region" description="Helical" evidence="2">
    <location>
        <begin position="49"/>
        <end position="69"/>
    </location>
</feature>
<dbReference type="AlphaFoldDB" id="A0AAE8FWU6"/>
<dbReference type="PANTHER" id="PTHR35797:SF1">
    <property type="entry name" value="PROTEASE"/>
    <property type="match status" value="1"/>
</dbReference>
<feature type="transmembrane region" description="Helical" evidence="2">
    <location>
        <begin position="227"/>
        <end position="252"/>
    </location>
</feature>
<comment type="caution">
    <text evidence="4">The sequence shown here is derived from an EMBL/GenBank/DDBJ whole genome shotgun (WGS) entry which is preliminary data.</text>
</comment>
<feature type="transmembrane region" description="Helical" evidence="2">
    <location>
        <begin position="195"/>
        <end position="215"/>
    </location>
</feature>
<comment type="similarity">
    <text evidence="1">Belongs to the UPF0177 family.</text>
</comment>
<dbReference type="InterPro" id="IPR003675">
    <property type="entry name" value="Rce1/LyrA-like_dom"/>
</dbReference>